<sequence>MNLSDAEFYSIAEAKAKFSKVIDDSKDHDIIITKNGIPISVVINYDKFVKIMEFVEEIKDLSLFDVEDFDKFKDIQKFFKDFDY</sequence>
<keyword evidence="4" id="KW-1185">Reference proteome</keyword>
<dbReference type="Pfam" id="PF02604">
    <property type="entry name" value="PhdYeFM_antitox"/>
    <property type="match status" value="1"/>
</dbReference>
<name>A0A0C7P4D2_DEFTU</name>
<accession>A0A0C7P4D2</accession>
<dbReference type="EMBL" id="LN824141">
    <property type="protein sequence ID" value="CEP78719.1"/>
    <property type="molecule type" value="Genomic_DNA"/>
</dbReference>
<dbReference type="Gene3D" id="3.40.1620.10">
    <property type="entry name" value="YefM-like domain"/>
    <property type="match status" value="1"/>
</dbReference>
<organism evidence="3 4">
    <name type="scientific">Defluviitoga tunisiensis</name>
    <dbReference type="NCBI Taxonomy" id="1006576"/>
    <lineage>
        <taxon>Bacteria</taxon>
        <taxon>Thermotogati</taxon>
        <taxon>Thermotogota</taxon>
        <taxon>Thermotogae</taxon>
        <taxon>Petrotogales</taxon>
        <taxon>Petrotogaceae</taxon>
        <taxon>Defluviitoga</taxon>
    </lineage>
</organism>
<dbReference type="InterPro" id="IPR036165">
    <property type="entry name" value="YefM-like_sf"/>
</dbReference>
<dbReference type="AlphaFoldDB" id="A0A0C7P4D2"/>
<dbReference type="STRING" id="1006576.DTL3_1425"/>
<evidence type="ECO:0000313" key="3">
    <source>
        <dbReference type="EMBL" id="CEP78719.1"/>
    </source>
</evidence>
<dbReference type="HOGENOM" id="CLU_172543_0_0_0"/>
<dbReference type="RefSeq" id="WP_045088112.1">
    <property type="nucleotide sequence ID" value="NZ_LN824141.1"/>
</dbReference>
<protein>
    <recommendedName>
        <fullName evidence="2">Antitoxin</fullName>
    </recommendedName>
</protein>
<evidence type="ECO:0000256" key="2">
    <source>
        <dbReference type="RuleBase" id="RU362080"/>
    </source>
</evidence>
<gene>
    <name evidence="3" type="ORF">DTL3_1425</name>
</gene>
<comment type="function">
    <text evidence="2">Antitoxin component of a type II toxin-antitoxin (TA) system.</text>
</comment>
<dbReference type="NCBIfam" id="TIGR01552">
    <property type="entry name" value="phd_fam"/>
    <property type="match status" value="1"/>
</dbReference>
<dbReference type="KEGG" id="dtn:DTL3_1425"/>
<comment type="similarity">
    <text evidence="1 2">Belongs to the phD/YefM antitoxin family.</text>
</comment>
<dbReference type="OrthoDB" id="48142at2"/>
<proteinExistence type="inferred from homology"/>
<evidence type="ECO:0000256" key="1">
    <source>
        <dbReference type="ARBA" id="ARBA00009981"/>
    </source>
</evidence>
<dbReference type="SUPFAM" id="SSF143120">
    <property type="entry name" value="YefM-like"/>
    <property type="match status" value="1"/>
</dbReference>
<dbReference type="Proteomes" id="UP000032809">
    <property type="component" value="Chromosome I"/>
</dbReference>
<reference evidence="4" key="1">
    <citation type="submission" date="2014-11" db="EMBL/GenBank/DDBJ databases">
        <authorList>
            <person name="Wibberg D."/>
        </authorList>
    </citation>
    <scope>NUCLEOTIDE SEQUENCE [LARGE SCALE GENOMIC DNA]</scope>
    <source>
        <strain evidence="4">L3</strain>
    </source>
</reference>
<evidence type="ECO:0000313" key="4">
    <source>
        <dbReference type="Proteomes" id="UP000032809"/>
    </source>
</evidence>
<dbReference type="InterPro" id="IPR006442">
    <property type="entry name" value="Antitoxin_Phd/YefM"/>
</dbReference>